<proteinExistence type="predicted"/>
<dbReference type="OrthoDB" id="8929716at2"/>
<name>A0A1W1ZQU5_9BURK</name>
<dbReference type="STRING" id="1938817.SAMN06296008_10669"/>
<keyword evidence="3" id="KW-1185">Reference proteome</keyword>
<evidence type="ECO:0000313" key="3">
    <source>
        <dbReference type="Proteomes" id="UP000192708"/>
    </source>
</evidence>
<dbReference type="RefSeq" id="WP_143736124.1">
    <property type="nucleotide sequence ID" value="NZ_FWXJ01000006.1"/>
</dbReference>
<evidence type="ECO:0000313" key="2">
    <source>
        <dbReference type="EMBL" id="SMC50572.1"/>
    </source>
</evidence>
<gene>
    <name evidence="2" type="ORF">SAMN06296008_10669</name>
</gene>
<feature type="signal peptide" evidence="1">
    <location>
        <begin position="1"/>
        <end position="26"/>
    </location>
</feature>
<dbReference type="EMBL" id="FWXJ01000006">
    <property type="protein sequence ID" value="SMC50572.1"/>
    <property type="molecule type" value="Genomic_DNA"/>
</dbReference>
<keyword evidence="1" id="KW-0732">Signal</keyword>
<sequence length="118" mass="12067">MKILNKTNLISLVVVTGVMASLQSFAKLPDPTPEAKAAAALTAAKNAHNDKVSAYQLCLAQDRVAKKFASKPQAGEKAIETPACKDPGKFEPPAELVAAVPAVTPPAAAPAPAAPAKK</sequence>
<feature type="chain" id="PRO_5012280621" evidence="1">
    <location>
        <begin position="27"/>
        <end position="118"/>
    </location>
</feature>
<dbReference type="Proteomes" id="UP000192708">
    <property type="component" value="Unassembled WGS sequence"/>
</dbReference>
<organism evidence="2 3">
    <name type="scientific">Polynucleobacter kasalickyi</name>
    <dbReference type="NCBI Taxonomy" id="1938817"/>
    <lineage>
        <taxon>Bacteria</taxon>
        <taxon>Pseudomonadati</taxon>
        <taxon>Pseudomonadota</taxon>
        <taxon>Betaproteobacteria</taxon>
        <taxon>Burkholderiales</taxon>
        <taxon>Burkholderiaceae</taxon>
        <taxon>Polynucleobacter</taxon>
    </lineage>
</organism>
<dbReference type="AlphaFoldDB" id="A0A1W1ZQU5"/>
<accession>A0A1W1ZQU5</accession>
<protein>
    <submittedName>
        <fullName evidence="2">Uncharacterized protein</fullName>
    </submittedName>
</protein>
<evidence type="ECO:0000256" key="1">
    <source>
        <dbReference type="SAM" id="SignalP"/>
    </source>
</evidence>
<reference evidence="2 3" key="1">
    <citation type="submission" date="2017-04" db="EMBL/GenBank/DDBJ databases">
        <authorList>
            <person name="Afonso C.L."/>
            <person name="Miller P.J."/>
            <person name="Scott M.A."/>
            <person name="Spackman E."/>
            <person name="Goraichik I."/>
            <person name="Dimitrov K.M."/>
            <person name="Suarez D.L."/>
            <person name="Swayne D.E."/>
        </authorList>
    </citation>
    <scope>NUCLEOTIDE SEQUENCE [LARGE SCALE GENOMIC DNA]</scope>
    <source>
        <strain evidence="2 3">VK13</strain>
    </source>
</reference>